<evidence type="ECO:0000313" key="3">
    <source>
        <dbReference type="Proteomes" id="UP000292781"/>
    </source>
</evidence>
<keyword evidence="3" id="KW-1185">Reference proteome</keyword>
<feature type="chain" id="PRO_5020482787" evidence="1">
    <location>
        <begin position="22"/>
        <end position="79"/>
    </location>
</feature>
<accession>A0A4Q9VBV7</accession>
<dbReference type="Proteomes" id="UP000292781">
    <property type="component" value="Unassembled WGS sequence"/>
</dbReference>
<protein>
    <submittedName>
        <fullName evidence="2">Uncharacterized protein</fullName>
    </submittedName>
</protein>
<comment type="caution">
    <text evidence="2">The sequence shown here is derived from an EMBL/GenBank/DDBJ whole genome shotgun (WGS) entry which is preliminary data.</text>
</comment>
<evidence type="ECO:0000313" key="2">
    <source>
        <dbReference type="EMBL" id="TBW31868.1"/>
    </source>
</evidence>
<dbReference type="EMBL" id="SJFN01000080">
    <property type="protein sequence ID" value="TBW31868.1"/>
    <property type="molecule type" value="Genomic_DNA"/>
</dbReference>
<dbReference type="OrthoDB" id="8456504at2"/>
<dbReference type="AlphaFoldDB" id="A0A4Q9VBV7"/>
<reference evidence="2 3" key="1">
    <citation type="submission" date="2019-02" db="EMBL/GenBank/DDBJ databases">
        <title>Siculibacillus lacustris gen. nov., sp. nov., a new rosette-forming bacterium isolated from a freshwater crater lake (Lake St. Ana, Romania).</title>
        <authorList>
            <person name="Felfoldi T."/>
            <person name="Marton Z."/>
            <person name="Szabo A."/>
            <person name="Mentes A."/>
            <person name="Boka K."/>
            <person name="Marialigeti K."/>
            <person name="Mathe I."/>
            <person name="Koncz M."/>
            <person name="Schumann P."/>
            <person name="Toth E."/>
        </authorList>
    </citation>
    <scope>NUCLEOTIDE SEQUENCE [LARGE SCALE GENOMIC DNA]</scope>
    <source>
        <strain evidence="2 3">SA-279</strain>
    </source>
</reference>
<organism evidence="2 3">
    <name type="scientific">Siculibacillus lacustris</name>
    <dbReference type="NCBI Taxonomy" id="1549641"/>
    <lineage>
        <taxon>Bacteria</taxon>
        <taxon>Pseudomonadati</taxon>
        <taxon>Pseudomonadota</taxon>
        <taxon>Alphaproteobacteria</taxon>
        <taxon>Hyphomicrobiales</taxon>
        <taxon>Ancalomicrobiaceae</taxon>
        <taxon>Siculibacillus</taxon>
    </lineage>
</organism>
<feature type="signal peptide" evidence="1">
    <location>
        <begin position="1"/>
        <end position="21"/>
    </location>
</feature>
<keyword evidence="1" id="KW-0732">Signal</keyword>
<sequence>MSRITLFAASVILALQTSAVAQTMSVQSLLAQGYTIAGILPSPAGPGIFLQKETNLVVCFVTETPTSTEVATRYCKPVR</sequence>
<proteinExistence type="predicted"/>
<gene>
    <name evidence="2" type="ORF">EYW49_22740</name>
</gene>
<evidence type="ECO:0000256" key="1">
    <source>
        <dbReference type="SAM" id="SignalP"/>
    </source>
</evidence>
<name>A0A4Q9VBV7_9HYPH</name>